<comment type="caution">
    <text evidence="2">The sequence shown here is derived from an EMBL/GenBank/DDBJ whole genome shotgun (WGS) entry which is preliminary data.</text>
</comment>
<accession>A0AAD7AWP1</accession>
<reference evidence="2" key="1">
    <citation type="submission" date="2023-03" db="EMBL/GenBank/DDBJ databases">
        <title>Massive genome expansion in bonnet fungi (Mycena s.s.) driven by repeated elements and novel gene families across ecological guilds.</title>
        <authorList>
            <consortium name="Lawrence Berkeley National Laboratory"/>
            <person name="Harder C.B."/>
            <person name="Miyauchi S."/>
            <person name="Viragh M."/>
            <person name="Kuo A."/>
            <person name="Thoen E."/>
            <person name="Andreopoulos B."/>
            <person name="Lu D."/>
            <person name="Skrede I."/>
            <person name="Drula E."/>
            <person name="Henrissat B."/>
            <person name="Morin E."/>
            <person name="Kohler A."/>
            <person name="Barry K."/>
            <person name="LaButti K."/>
            <person name="Morin E."/>
            <person name="Salamov A."/>
            <person name="Lipzen A."/>
            <person name="Mereny Z."/>
            <person name="Hegedus B."/>
            <person name="Baldrian P."/>
            <person name="Stursova M."/>
            <person name="Weitz H."/>
            <person name="Taylor A."/>
            <person name="Grigoriev I.V."/>
            <person name="Nagy L.G."/>
            <person name="Martin F."/>
            <person name="Kauserud H."/>
        </authorList>
    </citation>
    <scope>NUCLEOTIDE SEQUENCE</scope>
    <source>
        <strain evidence="2">CBHHK067</strain>
    </source>
</reference>
<feature type="compositionally biased region" description="Basic and acidic residues" evidence="1">
    <location>
        <begin position="94"/>
        <end position="110"/>
    </location>
</feature>
<sequence>AAEEEAPEALVKSKVKTSVRKYTQLMHTSPTIIFPKKAYLISTCRALHRANQKRYKQKKKATAPEGTTTSGKRKRRPSLGSTNDRLATWLRPDQSQDHDIRPSLDAKGDEGDSDDEDNDNCVSERACPNGRCKDLEIQWLPIYMSTSRYILSNYTYLAITWRERPLRAKKRTPNTALVQPGRSAQEKVQSLIRTRLAIQLCYTVKHTTYIDVSMPVAASDMIRENVKWLTPVEMVGKVQKAFPNVSVPQFHRAWTEMSELLLAEKLLHEFGDNVDIFKPEDVPEGIKMLCWGMKIAELLRGKVVEISVNATCKC</sequence>
<feature type="region of interest" description="Disordered" evidence="1">
    <location>
        <begin position="51"/>
        <end position="123"/>
    </location>
</feature>
<evidence type="ECO:0000256" key="1">
    <source>
        <dbReference type="SAM" id="MobiDB-lite"/>
    </source>
</evidence>
<feature type="compositionally biased region" description="Basic residues" evidence="1">
    <location>
        <begin position="51"/>
        <end position="61"/>
    </location>
</feature>
<protein>
    <submittedName>
        <fullName evidence="2">Uncharacterized protein</fullName>
    </submittedName>
</protein>
<dbReference type="Proteomes" id="UP001221757">
    <property type="component" value="Unassembled WGS sequence"/>
</dbReference>
<dbReference type="AlphaFoldDB" id="A0AAD7AWP1"/>
<gene>
    <name evidence="2" type="ORF">B0H17DRAFT_1155364</name>
</gene>
<evidence type="ECO:0000313" key="2">
    <source>
        <dbReference type="EMBL" id="KAJ7601326.1"/>
    </source>
</evidence>
<feature type="non-terminal residue" evidence="2">
    <location>
        <position position="314"/>
    </location>
</feature>
<evidence type="ECO:0000313" key="3">
    <source>
        <dbReference type="Proteomes" id="UP001221757"/>
    </source>
</evidence>
<organism evidence="2 3">
    <name type="scientific">Mycena rosella</name>
    <name type="common">Pink bonnet</name>
    <name type="synonym">Agaricus rosellus</name>
    <dbReference type="NCBI Taxonomy" id="1033263"/>
    <lineage>
        <taxon>Eukaryota</taxon>
        <taxon>Fungi</taxon>
        <taxon>Dikarya</taxon>
        <taxon>Basidiomycota</taxon>
        <taxon>Agaricomycotina</taxon>
        <taxon>Agaricomycetes</taxon>
        <taxon>Agaricomycetidae</taxon>
        <taxon>Agaricales</taxon>
        <taxon>Marasmiineae</taxon>
        <taxon>Mycenaceae</taxon>
        <taxon>Mycena</taxon>
    </lineage>
</organism>
<proteinExistence type="predicted"/>
<keyword evidence="3" id="KW-1185">Reference proteome</keyword>
<name>A0AAD7AWP1_MYCRO</name>
<dbReference type="EMBL" id="JARKIE010001639">
    <property type="protein sequence ID" value="KAJ7601326.1"/>
    <property type="molecule type" value="Genomic_DNA"/>
</dbReference>